<proteinExistence type="inferred from homology"/>
<evidence type="ECO:0000256" key="1">
    <source>
        <dbReference type="ARBA" id="ARBA00010541"/>
    </source>
</evidence>
<feature type="transmembrane region" description="Helical" evidence="4">
    <location>
        <begin position="29"/>
        <end position="49"/>
    </location>
</feature>
<sequence length="409" mass="45278">MNVLEAKKNNPRFINITDYGYDRGLIQAVIFYLTYLLIVAIATALIQGILNNLFGLNSLDASKIVKIFHVLFCLALALPIIWGKKIYNNILILLLPLMAGILATYMGALFGLLPIAYLTTYPSCKNEPDAQRNKELRWYHRSWLIIILIILFGLTSWYSALLLSNLEEQVYYRSPYQMMMDAFSGEVGDVGLPTIKAKEIAILTYSNLLGPNEKKEPQLPEDIALYYQHAVVSITTYNEDGKETGSGTGFILSRDGYIMTNYHVIEKAKSATVTLKNNKEFKIVTWANNILGKKYDLAIIKINASNLIPAIIGDSDDALAGQEIYAIGDPLGLKGSISKGLIAAKRDLEKIKLMQITAPISPGNSGGPIVNGYGEVIGVATMGFDSSMAQNINFAIPINYLKEEIEKIF</sequence>
<evidence type="ECO:0000256" key="2">
    <source>
        <dbReference type="ARBA" id="ARBA00022670"/>
    </source>
</evidence>
<feature type="transmembrane region" description="Helical" evidence="4">
    <location>
        <begin position="90"/>
        <end position="118"/>
    </location>
</feature>
<feature type="transmembrane region" description="Helical" evidence="4">
    <location>
        <begin position="138"/>
        <end position="163"/>
    </location>
</feature>
<keyword evidence="3" id="KW-0378">Hydrolase</keyword>
<keyword evidence="4" id="KW-0472">Membrane</keyword>
<dbReference type="PRINTS" id="PR00834">
    <property type="entry name" value="PROTEASES2C"/>
</dbReference>
<evidence type="ECO:0000256" key="4">
    <source>
        <dbReference type="SAM" id="Phobius"/>
    </source>
</evidence>
<feature type="transmembrane region" description="Helical" evidence="4">
    <location>
        <begin position="64"/>
        <end position="83"/>
    </location>
</feature>
<evidence type="ECO:0000256" key="3">
    <source>
        <dbReference type="ARBA" id="ARBA00022801"/>
    </source>
</evidence>
<dbReference type="AlphaFoldDB" id="A0A1F4Q017"/>
<dbReference type="Proteomes" id="UP000178724">
    <property type="component" value="Unassembled WGS sequence"/>
</dbReference>
<dbReference type="GO" id="GO:0006508">
    <property type="term" value="P:proteolysis"/>
    <property type="evidence" value="ECO:0007669"/>
    <property type="project" value="UniProtKB-KW"/>
</dbReference>
<dbReference type="Pfam" id="PF13365">
    <property type="entry name" value="Trypsin_2"/>
    <property type="match status" value="1"/>
</dbReference>
<dbReference type="InterPro" id="IPR009003">
    <property type="entry name" value="Peptidase_S1_PA"/>
</dbReference>
<dbReference type="Gene3D" id="2.40.10.10">
    <property type="entry name" value="Trypsin-like serine proteases"/>
    <property type="match status" value="2"/>
</dbReference>
<organism evidence="5 6">
    <name type="scientific">candidate division WOR-1 bacterium RIFCSPHIGHO2_01_FULL_53_15</name>
    <dbReference type="NCBI Taxonomy" id="1802564"/>
    <lineage>
        <taxon>Bacteria</taxon>
        <taxon>Bacillati</taxon>
        <taxon>Saganbacteria</taxon>
    </lineage>
</organism>
<gene>
    <name evidence="5" type="ORF">A2625_05055</name>
</gene>
<comment type="similarity">
    <text evidence="1">Belongs to the peptidase S1C family.</text>
</comment>
<dbReference type="EMBL" id="METM01000028">
    <property type="protein sequence ID" value="OGB89229.1"/>
    <property type="molecule type" value="Genomic_DNA"/>
</dbReference>
<evidence type="ECO:0008006" key="7">
    <source>
        <dbReference type="Google" id="ProtNLM"/>
    </source>
</evidence>
<dbReference type="GO" id="GO:0004252">
    <property type="term" value="F:serine-type endopeptidase activity"/>
    <property type="evidence" value="ECO:0007669"/>
    <property type="project" value="InterPro"/>
</dbReference>
<dbReference type="PANTHER" id="PTHR43343">
    <property type="entry name" value="PEPTIDASE S12"/>
    <property type="match status" value="1"/>
</dbReference>
<evidence type="ECO:0000313" key="6">
    <source>
        <dbReference type="Proteomes" id="UP000178724"/>
    </source>
</evidence>
<protein>
    <recommendedName>
        <fullName evidence="7">Peptidase S1</fullName>
    </recommendedName>
</protein>
<keyword evidence="4" id="KW-1133">Transmembrane helix</keyword>
<keyword evidence="4" id="KW-0812">Transmembrane</keyword>
<dbReference type="PANTHER" id="PTHR43343:SF3">
    <property type="entry name" value="PROTEASE DO-LIKE 8, CHLOROPLASTIC"/>
    <property type="match status" value="1"/>
</dbReference>
<keyword evidence="2" id="KW-0645">Protease</keyword>
<evidence type="ECO:0000313" key="5">
    <source>
        <dbReference type="EMBL" id="OGB89229.1"/>
    </source>
</evidence>
<comment type="caution">
    <text evidence="5">The sequence shown here is derived from an EMBL/GenBank/DDBJ whole genome shotgun (WGS) entry which is preliminary data.</text>
</comment>
<accession>A0A1F4Q017</accession>
<dbReference type="SUPFAM" id="SSF50494">
    <property type="entry name" value="Trypsin-like serine proteases"/>
    <property type="match status" value="1"/>
</dbReference>
<name>A0A1F4Q017_UNCSA</name>
<reference evidence="5 6" key="1">
    <citation type="journal article" date="2016" name="Nat. Commun.">
        <title>Thousands of microbial genomes shed light on interconnected biogeochemical processes in an aquifer system.</title>
        <authorList>
            <person name="Anantharaman K."/>
            <person name="Brown C.T."/>
            <person name="Hug L.A."/>
            <person name="Sharon I."/>
            <person name="Castelle C.J."/>
            <person name="Probst A.J."/>
            <person name="Thomas B.C."/>
            <person name="Singh A."/>
            <person name="Wilkins M.J."/>
            <person name="Karaoz U."/>
            <person name="Brodie E.L."/>
            <person name="Williams K.H."/>
            <person name="Hubbard S.S."/>
            <person name="Banfield J.F."/>
        </authorList>
    </citation>
    <scope>NUCLEOTIDE SEQUENCE [LARGE SCALE GENOMIC DNA]</scope>
</reference>
<dbReference type="InterPro" id="IPR051201">
    <property type="entry name" value="Chloro_Bact_Ser_Proteases"/>
</dbReference>
<dbReference type="InterPro" id="IPR001940">
    <property type="entry name" value="Peptidase_S1C"/>
</dbReference>
<dbReference type="InterPro" id="IPR043504">
    <property type="entry name" value="Peptidase_S1_PA_chymotrypsin"/>
</dbReference>